<dbReference type="SUPFAM" id="SSF81901">
    <property type="entry name" value="HCP-like"/>
    <property type="match status" value="1"/>
</dbReference>
<dbReference type="InterPro" id="IPR011990">
    <property type="entry name" value="TPR-like_helical_dom_sf"/>
</dbReference>
<dbReference type="EMBL" id="FNPE01000009">
    <property type="protein sequence ID" value="SDY91537.1"/>
    <property type="molecule type" value="Genomic_DNA"/>
</dbReference>
<dbReference type="Gene3D" id="1.25.40.10">
    <property type="entry name" value="Tetratricopeptide repeat domain"/>
    <property type="match status" value="1"/>
</dbReference>
<dbReference type="AlphaFoldDB" id="A0A1H3NRK2"/>
<evidence type="ECO:0000313" key="1">
    <source>
        <dbReference type="EMBL" id="SDY91537.1"/>
    </source>
</evidence>
<accession>A0A1H3NRK2</accession>
<dbReference type="RefSeq" id="WP_074922199.1">
    <property type="nucleotide sequence ID" value="NZ_CP141274.1"/>
</dbReference>
<evidence type="ECO:0008006" key="3">
    <source>
        <dbReference type="Google" id="ProtNLM"/>
    </source>
</evidence>
<evidence type="ECO:0000313" key="2">
    <source>
        <dbReference type="Proteomes" id="UP000183417"/>
    </source>
</evidence>
<protein>
    <recommendedName>
        <fullName evidence="3">Sel1 repeat-containing protein</fullName>
    </recommendedName>
</protein>
<gene>
    <name evidence="1" type="ORF">SAMN05421547_109107</name>
</gene>
<proteinExistence type="predicted"/>
<reference evidence="1 2" key="1">
    <citation type="submission" date="2016-10" db="EMBL/GenBank/DDBJ databases">
        <authorList>
            <person name="de Groot N.N."/>
        </authorList>
    </citation>
    <scope>NUCLEOTIDE SEQUENCE [LARGE SCALE GENOMIC DNA]</scope>
    <source>
        <strain evidence="1 2">LMG 24775</strain>
    </source>
</reference>
<name>A0A1H3NRK2_9BURK</name>
<organism evidence="1 2">
    <name type="scientific">Delftia lacustris</name>
    <dbReference type="NCBI Taxonomy" id="558537"/>
    <lineage>
        <taxon>Bacteria</taxon>
        <taxon>Pseudomonadati</taxon>
        <taxon>Pseudomonadota</taxon>
        <taxon>Betaproteobacteria</taxon>
        <taxon>Burkholderiales</taxon>
        <taxon>Comamonadaceae</taxon>
        <taxon>Delftia</taxon>
    </lineage>
</organism>
<sequence length="152" mass="16383">MRFEFRPIATPIATPIAALARHARHGLFIAAALSGALAQAAPLPLDMATTSEQRFQLALEAQTAGDYASMLALLRQAARDGEPQAQETLAWILLAGPTLYGTAVKADRCEAVHWLRQAVAKGNQTAKNQLDFLNRLRNAPSGKMACTSEWEG</sequence>
<dbReference type="Proteomes" id="UP000183417">
    <property type="component" value="Unassembled WGS sequence"/>
</dbReference>
<dbReference type="GeneID" id="94692381"/>